<gene>
    <name evidence="9" type="ORF">DWX94_04740</name>
</gene>
<evidence type="ECO:0000256" key="6">
    <source>
        <dbReference type="PROSITE-ProRule" id="PRU01240"/>
    </source>
</evidence>
<organism evidence="9 10">
    <name type="scientific">Coprococcus eutactus</name>
    <dbReference type="NCBI Taxonomy" id="33043"/>
    <lineage>
        <taxon>Bacteria</taxon>
        <taxon>Bacillati</taxon>
        <taxon>Bacillota</taxon>
        <taxon>Clostridia</taxon>
        <taxon>Lachnospirales</taxon>
        <taxon>Lachnospiraceae</taxon>
        <taxon>Coprococcus</taxon>
    </lineage>
</organism>
<reference evidence="9 10" key="1">
    <citation type="submission" date="2018-08" db="EMBL/GenBank/DDBJ databases">
        <title>A genome reference for cultivated species of the human gut microbiota.</title>
        <authorList>
            <person name="Zou Y."/>
            <person name="Xue W."/>
            <person name="Luo G."/>
        </authorList>
    </citation>
    <scope>NUCLEOTIDE SEQUENCE [LARGE SCALE GENOMIC DNA]</scope>
    <source>
        <strain evidence="9 10">AF22-21</strain>
    </source>
</reference>
<evidence type="ECO:0000256" key="3">
    <source>
        <dbReference type="ARBA" id="ARBA00022801"/>
    </source>
</evidence>
<evidence type="ECO:0008006" key="11">
    <source>
        <dbReference type="Google" id="ProtNLM"/>
    </source>
</evidence>
<dbReference type="InterPro" id="IPR050131">
    <property type="entry name" value="Peptidase_S8_subtilisin-like"/>
</dbReference>
<evidence type="ECO:0000313" key="9">
    <source>
        <dbReference type="EMBL" id="RGS43370.1"/>
    </source>
</evidence>
<feature type="active site" description="Charge relay system" evidence="5 6">
    <location>
        <position position="502"/>
    </location>
</feature>
<proteinExistence type="inferred from homology"/>
<keyword evidence="3 6" id="KW-0378">Hydrolase</keyword>
<dbReference type="PANTHER" id="PTHR43806">
    <property type="entry name" value="PEPTIDASE S8"/>
    <property type="match status" value="1"/>
</dbReference>
<dbReference type="PROSITE" id="PS51892">
    <property type="entry name" value="SUBTILASE"/>
    <property type="match status" value="1"/>
</dbReference>
<dbReference type="InterPro" id="IPR023827">
    <property type="entry name" value="Peptidase_S8_Asp-AS"/>
</dbReference>
<dbReference type="Gene3D" id="3.40.50.200">
    <property type="entry name" value="Peptidase S8/S53 domain"/>
    <property type="match status" value="1"/>
</dbReference>
<dbReference type="InterPro" id="IPR041365">
    <property type="entry name" value="CspB_prodomain"/>
</dbReference>
<keyword evidence="4 6" id="KW-0720">Serine protease</keyword>
<feature type="domain" description="Csp protease B prodomain" evidence="8">
    <location>
        <begin position="4"/>
        <end position="87"/>
    </location>
</feature>
<dbReference type="InterPro" id="IPR036852">
    <property type="entry name" value="Peptidase_S8/S53_dom_sf"/>
</dbReference>
<dbReference type="SUPFAM" id="SSF52743">
    <property type="entry name" value="Subtilisin-like"/>
    <property type="match status" value="1"/>
</dbReference>
<comment type="similarity">
    <text evidence="1 6">Belongs to the peptidase S8 family.</text>
</comment>
<evidence type="ECO:0000256" key="1">
    <source>
        <dbReference type="ARBA" id="ARBA00011073"/>
    </source>
</evidence>
<comment type="caution">
    <text evidence="9">The sequence shown here is derived from an EMBL/GenBank/DDBJ whole genome shotgun (WGS) entry which is preliminary data.</text>
</comment>
<dbReference type="Pfam" id="PF00082">
    <property type="entry name" value="Peptidase_S8"/>
    <property type="match status" value="2"/>
</dbReference>
<dbReference type="Proteomes" id="UP000283295">
    <property type="component" value="Unassembled WGS sequence"/>
</dbReference>
<evidence type="ECO:0000256" key="4">
    <source>
        <dbReference type="ARBA" id="ARBA00022825"/>
    </source>
</evidence>
<dbReference type="Gene3D" id="2.60.120.1290">
    <property type="match status" value="1"/>
</dbReference>
<dbReference type="PRINTS" id="PR00723">
    <property type="entry name" value="SUBTILISIN"/>
</dbReference>
<evidence type="ECO:0000259" key="7">
    <source>
        <dbReference type="Pfam" id="PF00082"/>
    </source>
</evidence>
<sequence length="572" mass="63068">MGEKINPELELAINSDAYTPGSNLYLGYDKTRDEWTLIIRHSGEIDDLEGTLVNESVYLLGGFAVIKIYTYNIYYLQLDPRILYIDKASYYSYGAERGITASEQNTYARYAACLTDSQVGVMPVYGDGVCIGVIDSGLDIRNEEFCRDGRTRLLRYWNQNQNYENESGNRYMMGRIYDREELDELIAKGRNTGDVISTHGAEVTSIAAGSSLGAAKMADLIMVEQRLEGIFPDTISIMFGIDFLVRYSMNENVPLVINLSYGNNYGAHDGTGMLENFIDVVSRMAKINVVTGTGNDGNKRLHTSGILGNVSFDDLNIDVTGGVRNFGIQIWKNYIDNFDVLIYSPAYDIVLYLTEGQLPANGRFGSTHVYGIYQPPTPFNVQQLIYIFFQADTYIDEGVWKVRIMPKSIVNGTYNAYLPSDAYITGRVEFESANAFGSLTIPATSQSVISAASYDQNRDAFVGFSGRGFTSDNRIKPDIAAPGVGIVAAAGISDLTVVDGTSISAAFVSGAAALLMEWGIVRGNDPFMYGEKLKAQLIKGARQIETIRQYPTDMLGGERCVLKGVLKGYEFA</sequence>
<evidence type="ECO:0000313" key="10">
    <source>
        <dbReference type="Proteomes" id="UP000283295"/>
    </source>
</evidence>
<evidence type="ECO:0000256" key="5">
    <source>
        <dbReference type="PIRSR" id="PIRSR615500-1"/>
    </source>
</evidence>
<dbReference type="OrthoDB" id="9762689at2"/>
<accession>A0A412ITE6</accession>
<dbReference type="AlphaFoldDB" id="A0A412ITE6"/>
<feature type="active site" description="Charge relay system" evidence="5 6">
    <location>
        <position position="135"/>
    </location>
</feature>
<evidence type="ECO:0000259" key="8">
    <source>
        <dbReference type="Pfam" id="PF18425"/>
    </source>
</evidence>
<dbReference type="PROSITE" id="PS00136">
    <property type="entry name" value="SUBTILASE_ASP"/>
    <property type="match status" value="1"/>
</dbReference>
<dbReference type="InterPro" id="IPR034045">
    <property type="entry name" value="Pep_S8_CspA-like"/>
</dbReference>
<name>A0A412ITE6_9FIRM</name>
<dbReference type="InterPro" id="IPR000209">
    <property type="entry name" value="Peptidase_S8/S53_dom"/>
</dbReference>
<dbReference type="Pfam" id="PF18425">
    <property type="entry name" value="CspB_prodomain"/>
    <property type="match status" value="1"/>
</dbReference>
<dbReference type="EMBL" id="QRVK01000007">
    <property type="protein sequence ID" value="RGS43370.1"/>
    <property type="molecule type" value="Genomic_DNA"/>
</dbReference>
<dbReference type="InterPro" id="IPR015500">
    <property type="entry name" value="Peptidase_S8_subtilisin-rel"/>
</dbReference>
<feature type="active site" description="Charge relay system" evidence="5 6">
    <location>
        <position position="199"/>
    </location>
</feature>
<keyword evidence="2 6" id="KW-0645">Protease</keyword>
<dbReference type="PANTHER" id="PTHR43806:SF11">
    <property type="entry name" value="CEREVISIN-RELATED"/>
    <property type="match status" value="1"/>
</dbReference>
<dbReference type="GO" id="GO:0006508">
    <property type="term" value="P:proteolysis"/>
    <property type="evidence" value="ECO:0007669"/>
    <property type="project" value="UniProtKB-KW"/>
</dbReference>
<evidence type="ECO:0000256" key="2">
    <source>
        <dbReference type="ARBA" id="ARBA00022670"/>
    </source>
</evidence>
<dbReference type="GO" id="GO:0004252">
    <property type="term" value="F:serine-type endopeptidase activity"/>
    <property type="evidence" value="ECO:0007669"/>
    <property type="project" value="UniProtKB-UniRule"/>
</dbReference>
<protein>
    <recommendedName>
        <fullName evidence="11">Peptidase S8</fullName>
    </recommendedName>
</protein>
<feature type="domain" description="Peptidase S8/S53" evidence="7">
    <location>
        <begin position="126"/>
        <end position="297"/>
    </location>
</feature>
<feature type="domain" description="Peptidase S8/S53" evidence="7">
    <location>
        <begin position="433"/>
        <end position="541"/>
    </location>
</feature>
<dbReference type="CDD" id="cd07478">
    <property type="entry name" value="Peptidases_S8_CspA-like"/>
    <property type="match status" value="1"/>
</dbReference>